<keyword evidence="7" id="KW-1185">Reference proteome</keyword>
<feature type="transmembrane region" description="Helical" evidence="4">
    <location>
        <begin position="236"/>
        <end position="258"/>
    </location>
</feature>
<keyword evidence="4" id="KW-0812">Transmembrane</keyword>
<sequence length="276" mass="29708">MAEVGAGSGGSSSSRREEINGAGLSSMDSLESRWVFQDEDDSEIDDEEDDDDYDDAPHLAGVDSDDEDTQDQRLIRTGPRIDSFDVEALEVPGAPRSDYEDFGMGRKIALAFQTLGVVFGDVGTSPLYTFSVMFSKAPINGNEDVIGALSLVLYTLLLIPLIKYVLVVLWANDDGEGGTFALYSLICRHAKVSLLPNQLPSDARISSFRLKVPSAELERSLKIKERLETSLTLKKLLLVLVLAGTSMVIADGVVTPAMSVMSAVGGLKVGVDAIEQ</sequence>
<feature type="compositionally biased region" description="Acidic residues" evidence="3">
    <location>
        <begin position="37"/>
        <end position="54"/>
    </location>
</feature>
<protein>
    <recommendedName>
        <fullName evidence="5">K+ potassium transporter integral membrane domain-containing protein</fullName>
    </recommendedName>
</protein>
<organism evidence="6 7">
    <name type="scientific">Gossypium trilobum</name>
    <dbReference type="NCBI Taxonomy" id="34281"/>
    <lineage>
        <taxon>Eukaryota</taxon>
        <taxon>Viridiplantae</taxon>
        <taxon>Streptophyta</taxon>
        <taxon>Embryophyta</taxon>
        <taxon>Tracheophyta</taxon>
        <taxon>Spermatophyta</taxon>
        <taxon>Magnoliopsida</taxon>
        <taxon>eudicotyledons</taxon>
        <taxon>Gunneridae</taxon>
        <taxon>Pentapetalae</taxon>
        <taxon>rosids</taxon>
        <taxon>malvids</taxon>
        <taxon>Malvales</taxon>
        <taxon>Malvaceae</taxon>
        <taxon>Malvoideae</taxon>
        <taxon>Gossypium</taxon>
    </lineage>
</organism>
<feature type="domain" description="K+ potassium transporter integral membrane" evidence="5">
    <location>
        <begin position="110"/>
        <end position="275"/>
    </location>
</feature>
<dbReference type="Proteomes" id="UP000593568">
    <property type="component" value="Unassembled WGS sequence"/>
</dbReference>
<evidence type="ECO:0000256" key="2">
    <source>
        <dbReference type="ARBA" id="ARBA00008440"/>
    </source>
</evidence>
<feature type="non-terminal residue" evidence="6">
    <location>
        <position position="276"/>
    </location>
</feature>
<evidence type="ECO:0000259" key="5">
    <source>
        <dbReference type="Pfam" id="PF02705"/>
    </source>
</evidence>
<dbReference type="InterPro" id="IPR003855">
    <property type="entry name" value="K+_transporter"/>
</dbReference>
<feature type="transmembrane region" description="Helical" evidence="4">
    <location>
        <begin position="148"/>
        <end position="171"/>
    </location>
</feature>
<feature type="transmembrane region" description="Helical" evidence="4">
    <location>
        <begin position="108"/>
        <end position="128"/>
    </location>
</feature>
<evidence type="ECO:0000256" key="3">
    <source>
        <dbReference type="SAM" id="MobiDB-lite"/>
    </source>
</evidence>
<comment type="caution">
    <text evidence="6">The sequence shown here is derived from an EMBL/GenBank/DDBJ whole genome shotgun (WGS) entry which is preliminary data.</text>
</comment>
<feature type="region of interest" description="Disordered" evidence="3">
    <location>
        <begin position="1"/>
        <end position="71"/>
    </location>
</feature>
<evidence type="ECO:0000256" key="1">
    <source>
        <dbReference type="ARBA" id="ARBA00004651"/>
    </source>
</evidence>
<reference evidence="6 7" key="1">
    <citation type="journal article" date="2019" name="Genome Biol. Evol.">
        <title>Insights into the evolution of the New World diploid cottons (Gossypium, subgenus Houzingenia) based on genome sequencing.</title>
        <authorList>
            <person name="Grover C.E."/>
            <person name="Arick M.A. 2nd"/>
            <person name="Thrash A."/>
            <person name="Conover J.L."/>
            <person name="Sanders W.S."/>
            <person name="Peterson D.G."/>
            <person name="Frelichowski J.E."/>
            <person name="Scheffler J.A."/>
            <person name="Scheffler B.E."/>
            <person name="Wendel J.F."/>
        </authorList>
    </citation>
    <scope>NUCLEOTIDE SEQUENCE [LARGE SCALE GENOMIC DNA]</scope>
    <source>
        <strain evidence="6">8</strain>
        <tissue evidence="6">Leaf</tissue>
    </source>
</reference>
<evidence type="ECO:0000313" key="7">
    <source>
        <dbReference type="Proteomes" id="UP000593568"/>
    </source>
</evidence>
<dbReference type="GO" id="GO:0000325">
    <property type="term" value="C:plant-type vacuole"/>
    <property type="evidence" value="ECO:0007669"/>
    <property type="project" value="TreeGrafter"/>
</dbReference>
<proteinExistence type="inferred from homology"/>
<comment type="similarity">
    <text evidence="2">Belongs to the HAK/KUP transporter (TC 2.A.72.3) family.</text>
</comment>
<accession>A0A7J9EEV9</accession>
<dbReference type="AlphaFoldDB" id="A0A7J9EEV9"/>
<dbReference type="PANTHER" id="PTHR30540:SF8">
    <property type="entry name" value="POTASSIUM TRANSPORTER 7"/>
    <property type="match status" value="1"/>
</dbReference>
<evidence type="ECO:0000256" key="4">
    <source>
        <dbReference type="SAM" id="Phobius"/>
    </source>
</evidence>
<dbReference type="GO" id="GO:0005886">
    <property type="term" value="C:plasma membrane"/>
    <property type="evidence" value="ECO:0007669"/>
    <property type="project" value="UniProtKB-SubCell"/>
</dbReference>
<keyword evidence="4" id="KW-1133">Transmembrane helix</keyword>
<dbReference type="InterPro" id="IPR053951">
    <property type="entry name" value="K_trans_N"/>
</dbReference>
<gene>
    <name evidence="6" type="ORF">Gotri_007065</name>
</gene>
<dbReference type="PANTHER" id="PTHR30540">
    <property type="entry name" value="OSMOTIC STRESS POTASSIUM TRANSPORTER"/>
    <property type="match status" value="1"/>
</dbReference>
<dbReference type="EMBL" id="JABEZW010000008">
    <property type="protein sequence ID" value="MBA0771570.1"/>
    <property type="molecule type" value="Genomic_DNA"/>
</dbReference>
<name>A0A7J9EEV9_9ROSI</name>
<dbReference type="GO" id="GO:0005774">
    <property type="term" value="C:vacuolar membrane"/>
    <property type="evidence" value="ECO:0007669"/>
    <property type="project" value="TreeGrafter"/>
</dbReference>
<keyword evidence="4" id="KW-0472">Membrane</keyword>
<dbReference type="GO" id="GO:0015079">
    <property type="term" value="F:potassium ion transmembrane transporter activity"/>
    <property type="evidence" value="ECO:0007669"/>
    <property type="project" value="InterPro"/>
</dbReference>
<evidence type="ECO:0000313" key="6">
    <source>
        <dbReference type="EMBL" id="MBA0771570.1"/>
    </source>
</evidence>
<comment type="subcellular location">
    <subcellularLocation>
        <location evidence="1">Cell membrane</location>
        <topology evidence="1">Multi-pass membrane protein</topology>
    </subcellularLocation>
</comment>
<dbReference type="Pfam" id="PF02705">
    <property type="entry name" value="K_trans"/>
    <property type="match status" value="1"/>
</dbReference>
<feature type="compositionally biased region" description="Gly residues" evidence="3">
    <location>
        <begin position="1"/>
        <end position="10"/>
    </location>
</feature>